<feature type="compositionally biased region" description="Low complexity" evidence="1">
    <location>
        <begin position="1"/>
        <end position="16"/>
    </location>
</feature>
<feature type="non-terminal residue" evidence="2">
    <location>
        <position position="90"/>
    </location>
</feature>
<accession>A0A382SGN9</accession>
<feature type="region of interest" description="Disordered" evidence="1">
    <location>
        <begin position="70"/>
        <end position="90"/>
    </location>
</feature>
<gene>
    <name evidence="2" type="ORF">METZ01_LOCUS360925</name>
</gene>
<name>A0A382SGN9_9ZZZZ</name>
<evidence type="ECO:0000313" key="2">
    <source>
        <dbReference type="EMBL" id="SVD08071.1"/>
    </source>
</evidence>
<protein>
    <submittedName>
        <fullName evidence="2">Uncharacterized protein</fullName>
    </submittedName>
</protein>
<evidence type="ECO:0000256" key="1">
    <source>
        <dbReference type="SAM" id="MobiDB-lite"/>
    </source>
</evidence>
<dbReference type="EMBL" id="UINC01128366">
    <property type="protein sequence ID" value="SVD08071.1"/>
    <property type="molecule type" value="Genomic_DNA"/>
</dbReference>
<proteinExistence type="predicted"/>
<sequence length="90" mass="10026">MTSSNQSSPRQTSSKSDPLDQFALEIARRNKLEGESLQKLSTIYSSGVTTLHRKLKGWLEEGRFDLIDKWGDPTTASQTSTAIDEPLGER</sequence>
<reference evidence="2" key="1">
    <citation type="submission" date="2018-05" db="EMBL/GenBank/DDBJ databases">
        <authorList>
            <person name="Lanie J.A."/>
            <person name="Ng W.-L."/>
            <person name="Kazmierczak K.M."/>
            <person name="Andrzejewski T.M."/>
            <person name="Davidsen T.M."/>
            <person name="Wayne K.J."/>
            <person name="Tettelin H."/>
            <person name="Glass J.I."/>
            <person name="Rusch D."/>
            <person name="Podicherti R."/>
            <person name="Tsui H.-C.T."/>
            <person name="Winkler M.E."/>
        </authorList>
    </citation>
    <scope>NUCLEOTIDE SEQUENCE</scope>
</reference>
<feature type="region of interest" description="Disordered" evidence="1">
    <location>
        <begin position="1"/>
        <end position="21"/>
    </location>
</feature>
<dbReference type="AlphaFoldDB" id="A0A382SGN9"/>
<organism evidence="2">
    <name type="scientific">marine metagenome</name>
    <dbReference type="NCBI Taxonomy" id="408172"/>
    <lineage>
        <taxon>unclassified sequences</taxon>
        <taxon>metagenomes</taxon>
        <taxon>ecological metagenomes</taxon>
    </lineage>
</organism>